<evidence type="ECO:0000313" key="7">
    <source>
        <dbReference type="EMBL" id="SJZ82573.1"/>
    </source>
</evidence>
<reference evidence="8" key="1">
    <citation type="submission" date="2017-02" db="EMBL/GenBank/DDBJ databases">
        <authorList>
            <person name="Varghese N."/>
            <person name="Submissions S."/>
        </authorList>
    </citation>
    <scope>NUCLEOTIDE SEQUENCE [LARGE SCALE GENOMIC DNA]</scope>
    <source>
        <strain evidence="8">ATCC 51356</strain>
    </source>
</reference>
<evidence type="ECO:0000256" key="4">
    <source>
        <dbReference type="ARBA" id="ARBA00022759"/>
    </source>
</evidence>
<evidence type="ECO:0000256" key="5">
    <source>
        <dbReference type="ARBA" id="ARBA00022801"/>
    </source>
</evidence>
<dbReference type="InterPro" id="IPR014721">
    <property type="entry name" value="Ribsml_uS5_D2-typ_fold_subgr"/>
</dbReference>
<evidence type="ECO:0000256" key="1">
    <source>
        <dbReference type="ARBA" id="ARBA00002663"/>
    </source>
</evidence>
<keyword evidence="6" id="KW-0694">RNA-binding</keyword>
<keyword evidence="2" id="KW-0819">tRNA processing</keyword>
<dbReference type="Pfam" id="PF00825">
    <property type="entry name" value="Ribonuclease_P"/>
    <property type="match status" value="1"/>
</dbReference>
<dbReference type="Proteomes" id="UP000190121">
    <property type="component" value="Unassembled WGS sequence"/>
</dbReference>
<accession>A0A1T4NTL3</accession>
<evidence type="ECO:0000256" key="6">
    <source>
        <dbReference type="ARBA" id="ARBA00022884"/>
    </source>
</evidence>
<dbReference type="GO" id="GO:0008033">
    <property type="term" value="P:tRNA processing"/>
    <property type="evidence" value="ECO:0007669"/>
    <property type="project" value="UniProtKB-KW"/>
</dbReference>
<gene>
    <name evidence="7" type="ORF">SAMN02745171_01228</name>
</gene>
<comment type="function">
    <text evidence="1">RNaseP catalyzes the removal of the 5'-leader sequence from pre-tRNA to produce the mature 5'-terminus. It can also cleave other RNA substrates such as 4.5S RNA. The protein component plays an auxiliary but essential role in vivo by binding to the 5'-leader sequence and broadening the substrate specificity of the ribozyme.</text>
</comment>
<keyword evidence="3" id="KW-0540">Nuclease</keyword>
<dbReference type="PROSITE" id="PS00648">
    <property type="entry name" value="RIBONUCLEASE_P"/>
    <property type="match status" value="1"/>
</dbReference>
<dbReference type="GO" id="GO:0004526">
    <property type="term" value="F:ribonuclease P activity"/>
    <property type="evidence" value="ECO:0007669"/>
    <property type="project" value="InterPro"/>
</dbReference>
<organism evidence="7 8">
    <name type="scientific">Porphyromonas circumdentaria</name>
    <dbReference type="NCBI Taxonomy" id="29524"/>
    <lineage>
        <taxon>Bacteria</taxon>
        <taxon>Pseudomonadati</taxon>
        <taxon>Bacteroidota</taxon>
        <taxon>Bacteroidia</taxon>
        <taxon>Bacteroidales</taxon>
        <taxon>Porphyromonadaceae</taxon>
        <taxon>Porphyromonas</taxon>
    </lineage>
</organism>
<dbReference type="InterPro" id="IPR000100">
    <property type="entry name" value="RNase_P"/>
</dbReference>
<dbReference type="GO" id="GO:0000049">
    <property type="term" value="F:tRNA binding"/>
    <property type="evidence" value="ECO:0007669"/>
    <property type="project" value="InterPro"/>
</dbReference>
<evidence type="ECO:0000256" key="3">
    <source>
        <dbReference type="ARBA" id="ARBA00022722"/>
    </source>
</evidence>
<dbReference type="InterPro" id="IPR020539">
    <property type="entry name" value="RNase_P_CS"/>
</dbReference>
<keyword evidence="5" id="KW-0378">Hydrolase</keyword>
<dbReference type="STRING" id="29524.SAMN02745171_01228"/>
<proteinExistence type="predicted"/>
<protein>
    <submittedName>
        <fullName evidence="7">Ribonuclease P protein component</fullName>
    </submittedName>
</protein>
<sequence length="109" mass="12565">MMVEEPMKEAPLAILISVPKKRFKHATDRNRVKRLVRESFRLQKAPLREKLEARHTTLCFAVLMISDEIPSYASVYKAMEKILRRLEREVAKQGEVSNGGEEPTLLSVE</sequence>
<name>A0A1T4NTL3_9PORP</name>
<dbReference type="InterPro" id="IPR020568">
    <property type="entry name" value="Ribosomal_Su5_D2-typ_SF"/>
</dbReference>
<evidence type="ECO:0000256" key="2">
    <source>
        <dbReference type="ARBA" id="ARBA00022694"/>
    </source>
</evidence>
<keyword evidence="4" id="KW-0255">Endonuclease</keyword>
<dbReference type="SUPFAM" id="SSF54211">
    <property type="entry name" value="Ribosomal protein S5 domain 2-like"/>
    <property type="match status" value="1"/>
</dbReference>
<keyword evidence="8" id="KW-1185">Reference proteome</keyword>
<dbReference type="AlphaFoldDB" id="A0A1T4NTL3"/>
<dbReference type="Gene3D" id="3.30.230.10">
    <property type="match status" value="1"/>
</dbReference>
<dbReference type="EMBL" id="FUXE01000012">
    <property type="protein sequence ID" value="SJZ82573.1"/>
    <property type="molecule type" value="Genomic_DNA"/>
</dbReference>
<evidence type="ECO:0000313" key="8">
    <source>
        <dbReference type="Proteomes" id="UP000190121"/>
    </source>
</evidence>